<dbReference type="RefSeq" id="WP_115981366.1">
    <property type="nucleotide sequence ID" value="NZ_JAVDQS010000001.1"/>
</dbReference>
<accession>A0ABU1L986</accession>
<proteinExistence type="predicted"/>
<dbReference type="Proteomes" id="UP001184853">
    <property type="component" value="Unassembled WGS sequence"/>
</dbReference>
<feature type="region of interest" description="Disordered" evidence="1">
    <location>
        <begin position="1"/>
        <end position="22"/>
    </location>
</feature>
<organism evidence="2 3">
    <name type="scientific">Chryseobacterium geocarposphaerae</name>
    <dbReference type="NCBI Taxonomy" id="1416776"/>
    <lineage>
        <taxon>Bacteria</taxon>
        <taxon>Pseudomonadati</taxon>
        <taxon>Bacteroidota</taxon>
        <taxon>Flavobacteriia</taxon>
        <taxon>Flavobacteriales</taxon>
        <taxon>Weeksellaceae</taxon>
        <taxon>Chryseobacterium group</taxon>
        <taxon>Chryseobacterium</taxon>
    </lineage>
</organism>
<evidence type="ECO:0000313" key="2">
    <source>
        <dbReference type="EMBL" id="MDR6403140.1"/>
    </source>
</evidence>
<keyword evidence="3" id="KW-1185">Reference proteome</keyword>
<evidence type="ECO:0000313" key="3">
    <source>
        <dbReference type="Proteomes" id="UP001184853"/>
    </source>
</evidence>
<name>A0ABU1L986_9FLAO</name>
<evidence type="ECO:0000256" key="1">
    <source>
        <dbReference type="SAM" id="MobiDB-lite"/>
    </source>
</evidence>
<gene>
    <name evidence="2" type="ORF">J2781_000044</name>
</gene>
<sequence length="61" mass="6977">MEKNKPENNSSSPYPREIPDLLSSEIKELYGLEIPENPGKEKNNSHLTQILFRGFPQGNSY</sequence>
<feature type="region of interest" description="Disordered" evidence="1">
    <location>
        <begin position="35"/>
        <end position="61"/>
    </location>
</feature>
<dbReference type="EMBL" id="JAVDQS010000001">
    <property type="protein sequence ID" value="MDR6403140.1"/>
    <property type="molecule type" value="Genomic_DNA"/>
</dbReference>
<reference evidence="2 3" key="1">
    <citation type="submission" date="2023-07" db="EMBL/GenBank/DDBJ databases">
        <title>Sorghum-associated microbial communities from plants grown in Nebraska, USA.</title>
        <authorList>
            <person name="Schachtman D."/>
        </authorList>
    </citation>
    <scope>NUCLEOTIDE SEQUENCE [LARGE SCALE GENOMIC DNA]</scope>
    <source>
        <strain evidence="2 3">DS1709</strain>
    </source>
</reference>
<comment type="caution">
    <text evidence="2">The sequence shown here is derived from an EMBL/GenBank/DDBJ whole genome shotgun (WGS) entry which is preliminary data.</text>
</comment>
<protein>
    <submittedName>
        <fullName evidence="2">Uncharacterized protein</fullName>
    </submittedName>
</protein>